<reference evidence="2 5" key="1">
    <citation type="submission" date="2016-05" db="EMBL/GenBank/DDBJ databases">
        <title>Genome Sequence of Pseudomonas citronellolis Strain SJTE-3, an Estrogens and Persistent Organic Pollutants degradation strain.</title>
        <authorList>
            <person name="Liang R."/>
        </authorList>
    </citation>
    <scope>NUCLEOTIDE SEQUENCE [LARGE SCALE GENOMIC DNA]</scope>
    <source>
        <strain evidence="2 5">SJTE-3</strain>
    </source>
</reference>
<dbReference type="InterPro" id="IPR045494">
    <property type="entry name" value="DUF6436"/>
</dbReference>
<dbReference type="RefSeq" id="WP_009618327.1">
    <property type="nucleotide sequence ID" value="NZ_BDGS01000001.1"/>
</dbReference>
<dbReference type="OrthoDB" id="8897581at2"/>
<dbReference type="EMBL" id="CP015878">
    <property type="protein sequence ID" value="ANI13729.1"/>
    <property type="molecule type" value="Genomic_DNA"/>
</dbReference>
<dbReference type="Gene3D" id="3.40.30.10">
    <property type="entry name" value="Glutaredoxin"/>
    <property type="match status" value="1"/>
</dbReference>
<dbReference type="Pfam" id="PF20029">
    <property type="entry name" value="DUF6436"/>
    <property type="match status" value="1"/>
</dbReference>
<keyword evidence="2" id="KW-0413">Isomerase</keyword>
<dbReference type="InterPro" id="IPR036249">
    <property type="entry name" value="Thioredoxin-like_sf"/>
</dbReference>
<organism evidence="2 5">
    <name type="scientific">Pseudomonas citronellolis</name>
    <dbReference type="NCBI Taxonomy" id="53408"/>
    <lineage>
        <taxon>Bacteria</taxon>
        <taxon>Pseudomonadati</taxon>
        <taxon>Pseudomonadota</taxon>
        <taxon>Gammaproteobacteria</taxon>
        <taxon>Pseudomonadales</taxon>
        <taxon>Pseudomonadaceae</taxon>
        <taxon>Pseudomonas</taxon>
    </lineage>
</organism>
<dbReference type="Proteomes" id="UP000077748">
    <property type="component" value="Chromosome"/>
</dbReference>
<gene>
    <name evidence="2" type="ORF">A9C11_06890</name>
    <name evidence="3" type="ORF">P3W55_08635</name>
    <name evidence="4" type="ORF">SAMN05216577_125110</name>
</gene>
<sequence length="186" mass="20485">MSLNRKVVLAGVLIVAWLGILFAAFWSFQGRYLRSYPDTTQLFDGQALQLPAQLAGPGHIRVVHFWDPECPCNVANQQHLASLIKRFEPQGVDFYAYRKPGTQGRLASELWGLKPLPEFPSPPPIAASPSVAVWDRDGKLAYFGPYSEGATCTSANSFIEPVIQALVEGRQVKSPSTLATGCYCDW</sequence>
<feature type="domain" description="Thioredoxin" evidence="1">
    <location>
        <begin position="27"/>
        <end position="168"/>
    </location>
</feature>
<evidence type="ECO:0000313" key="2">
    <source>
        <dbReference type="EMBL" id="ANI13729.1"/>
    </source>
</evidence>
<name>A0A1A9K8E8_9PSED</name>
<dbReference type="AlphaFoldDB" id="A0A1A9K8E8"/>
<dbReference type="InterPro" id="IPR013766">
    <property type="entry name" value="Thioredoxin_domain"/>
</dbReference>
<protein>
    <submittedName>
        <fullName evidence="3">DUF6436 domain-containing protein</fullName>
    </submittedName>
    <submittedName>
        <fullName evidence="2">Thiol-disulfide isomerase</fullName>
    </submittedName>
</protein>
<reference evidence="3" key="3">
    <citation type="submission" date="2023-03" db="EMBL/GenBank/DDBJ databases">
        <title>Draft assemblies of triclosan tolerant bacteria isolated from returned activated sludge.</title>
        <authorList>
            <person name="Van Hamelsveld S."/>
        </authorList>
    </citation>
    <scope>NUCLEOTIDE SEQUENCE</scope>
    <source>
        <strain evidence="3">GW210015_S63</strain>
    </source>
</reference>
<evidence type="ECO:0000313" key="3">
    <source>
        <dbReference type="EMBL" id="MDF3841777.1"/>
    </source>
</evidence>
<dbReference type="GO" id="GO:0016853">
    <property type="term" value="F:isomerase activity"/>
    <property type="evidence" value="ECO:0007669"/>
    <property type="project" value="UniProtKB-KW"/>
</dbReference>
<dbReference type="EMBL" id="JARJLR010000164">
    <property type="protein sequence ID" value="MDF3841777.1"/>
    <property type="molecule type" value="Genomic_DNA"/>
</dbReference>
<dbReference type="Proteomes" id="UP000183385">
    <property type="component" value="Unassembled WGS sequence"/>
</dbReference>
<dbReference type="Proteomes" id="UP001220662">
    <property type="component" value="Unassembled WGS sequence"/>
</dbReference>
<evidence type="ECO:0000313" key="6">
    <source>
        <dbReference type="Proteomes" id="UP000183385"/>
    </source>
</evidence>
<keyword evidence="6" id="KW-1185">Reference proteome</keyword>
<evidence type="ECO:0000313" key="4">
    <source>
        <dbReference type="EMBL" id="SFD42983.1"/>
    </source>
</evidence>
<evidence type="ECO:0000313" key="5">
    <source>
        <dbReference type="Proteomes" id="UP000077748"/>
    </source>
</evidence>
<dbReference type="SUPFAM" id="SSF52833">
    <property type="entry name" value="Thioredoxin-like"/>
    <property type="match status" value="1"/>
</dbReference>
<accession>A0A1A9K8E8</accession>
<reference evidence="4 6" key="2">
    <citation type="submission" date="2016-10" db="EMBL/GenBank/DDBJ databases">
        <authorList>
            <person name="Varghese N."/>
            <person name="Submissions S."/>
        </authorList>
    </citation>
    <scope>NUCLEOTIDE SEQUENCE [LARGE SCALE GENOMIC DNA]</scope>
    <source>
        <strain evidence="4 6">LMG 18378</strain>
    </source>
</reference>
<evidence type="ECO:0000259" key="1">
    <source>
        <dbReference type="PROSITE" id="PS51352"/>
    </source>
</evidence>
<dbReference type="EMBL" id="FOLS01000025">
    <property type="protein sequence ID" value="SFD42983.1"/>
    <property type="molecule type" value="Genomic_DNA"/>
</dbReference>
<proteinExistence type="predicted"/>
<dbReference type="PROSITE" id="PS51352">
    <property type="entry name" value="THIOREDOXIN_2"/>
    <property type="match status" value="1"/>
</dbReference>